<proteinExistence type="predicted"/>
<evidence type="ECO:0000313" key="3">
    <source>
        <dbReference type="Proteomes" id="UP001060164"/>
    </source>
</evidence>
<gene>
    <name evidence="2" type="ORF">NQ502_00750</name>
</gene>
<accession>A0ABY5VHG4</accession>
<organism evidence="2 3">
    <name type="scientific">Ruminococcus gauvreauii</name>
    <dbReference type="NCBI Taxonomy" id="438033"/>
    <lineage>
        <taxon>Bacteria</taxon>
        <taxon>Bacillati</taxon>
        <taxon>Bacillota</taxon>
        <taxon>Clostridia</taxon>
        <taxon>Eubacteriales</taxon>
        <taxon>Oscillospiraceae</taxon>
        <taxon>Ruminococcus</taxon>
    </lineage>
</organism>
<dbReference type="Pfam" id="PF10105">
    <property type="entry name" value="DUF2344"/>
    <property type="match status" value="1"/>
</dbReference>
<evidence type="ECO:0000259" key="1">
    <source>
        <dbReference type="Pfam" id="PF10105"/>
    </source>
</evidence>
<evidence type="ECO:0000313" key="2">
    <source>
        <dbReference type="EMBL" id="UWP59623.1"/>
    </source>
</evidence>
<sequence length="235" mass="27058">MKVRVKFEKKGAMKFIGHLDMMRYFQKAIRRAGIDVAYSEGFSPHMIMSFAAPLGVGVTSSGEYFDMEVQTPLSTADFGRRFNAVMAEGIRVMSVREIPDQKASKAMSLVAAADYYVDFREGREPSQNYRERISGFMAQRSIMVMKKTKRSEQETDIRPLIYRFELIDGRIFMQLATGSVHNLKPELVMETFYRYMGEEVLPYAWMVHREEVYANTGDEQHLKLVSLESLGKIIE</sequence>
<dbReference type="RefSeq" id="WP_028527789.1">
    <property type="nucleotide sequence ID" value="NZ_CABLBR010000005.1"/>
</dbReference>
<dbReference type="NCBIfam" id="TIGR03936">
    <property type="entry name" value="sam_1_link_chp"/>
    <property type="match status" value="1"/>
</dbReference>
<dbReference type="InterPro" id="IPR018768">
    <property type="entry name" value="DUF2344"/>
</dbReference>
<keyword evidence="3" id="KW-1185">Reference proteome</keyword>
<dbReference type="EMBL" id="CP102290">
    <property type="protein sequence ID" value="UWP59623.1"/>
    <property type="molecule type" value="Genomic_DNA"/>
</dbReference>
<reference evidence="2" key="1">
    <citation type="journal article" date="2022" name="Cell">
        <title>Design, construction, and in vivo augmentation of a complex gut microbiome.</title>
        <authorList>
            <person name="Cheng A.G."/>
            <person name="Ho P.Y."/>
            <person name="Aranda-Diaz A."/>
            <person name="Jain S."/>
            <person name="Yu F.B."/>
            <person name="Meng X."/>
            <person name="Wang M."/>
            <person name="Iakiviak M."/>
            <person name="Nagashima K."/>
            <person name="Zhao A."/>
            <person name="Murugkar P."/>
            <person name="Patil A."/>
            <person name="Atabakhsh K."/>
            <person name="Weakley A."/>
            <person name="Yan J."/>
            <person name="Brumbaugh A.R."/>
            <person name="Higginbottom S."/>
            <person name="Dimas A."/>
            <person name="Shiver A.L."/>
            <person name="Deutschbauer A."/>
            <person name="Neff N."/>
            <person name="Sonnenburg J.L."/>
            <person name="Huang K.C."/>
            <person name="Fischbach M.A."/>
        </authorList>
    </citation>
    <scope>NUCLEOTIDE SEQUENCE</scope>
    <source>
        <strain evidence="2">DSM 19829</strain>
    </source>
</reference>
<name>A0ABY5VHG4_9FIRM</name>
<protein>
    <submittedName>
        <fullName evidence="2">TIGR03936 family radical SAM-associated protein</fullName>
    </submittedName>
</protein>
<dbReference type="Proteomes" id="UP001060164">
    <property type="component" value="Chromosome"/>
</dbReference>
<feature type="domain" description="DUF2344" evidence="1">
    <location>
        <begin position="2"/>
        <end position="185"/>
    </location>
</feature>